<proteinExistence type="predicted"/>
<evidence type="ECO:0000313" key="1">
    <source>
        <dbReference type="EMBL" id="CAJ1407844.1"/>
    </source>
</evidence>
<reference evidence="1" key="1">
    <citation type="submission" date="2023-08" db="EMBL/GenBank/DDBJ databases">
        <authorList>
            <person name="Chen Y."/>
            <person name="Shah S."/>
            <person name="Dougan E. K."/>
            <person name="Thang M."/>
            <person name="Chan C."/>
        </authorList>
    </citation>
    <scope>NUCLEOTIDE SEQUENCE</scope>
</reference>
<dbReference type="Gene3D" id="2.40.180.10">
    <property type="entry name" value="Catalase core domain"/>
    <property type="match status" value="1"/>
</dbReference>
<protein>
    <submittedName>
        <fullName evidence="1">Uncharacterized protein</fullName>
    </submittedName>
</protein>
<keyword evidence="2" id="KW-1185">Reference proteome</keyword>
<accession>A0AA36JMQ5</accession>
<comment type="caution">
    <text evidence="1">The sequence shown here is derived from an EMBL/GenBank/DDBJ whole genome shotgun (WGS) entry which is preliminary data.</text>
</comment>
<dbReference type="SUPFAM" id="SSF56634">
    <property type="entry name" value="Heme-dependent catalase-like"/>
    <property type="match status" value="1"/>
</dbReference>
<organism evidence="1 2">
    <name type="scientific">Effrenium voratum</name>
    <dbReference type="NCBI Taxonomy" id="2562239"/>
    <lineage>
        <taxon>Eukaryota</taxon>
        <taxon>Sar</taxon>
        <taxon>Alveolata</taxon>
        <taxon>Dinophyceae</taxon>
        <taxon>Suessiales</taxon>
        <taxon>Symbiodiniaceae</taxon>
        <taxon>Effrenium</taxon>
    </lineage>
</organism>
<dbReference type="GO" id="GO:0020037">
    <property type="term" value="F:heme binding"/>
    <property type="evidence" value="ECO:0007669"/>
    <property type="project" value="InterPro"/>
</dbReference>
<name>A0AA36JMQ5_9DINO</name>
<evidence type="ECO:0000313" key="2">
    <source>
        <dbReference type="Proteomes" id="UP001178507"/>
    </source>
</evidence>
<dbReference type="EMBL" id="CAUJNA010003694">
    <property type="protein sequence ID" value="CAJ1407844.1"/>
    <property type="molecule type" value="Genomic_DNA"/>
</dbReference>
<dbReference type="Proteomes" id="UP001178507">
    <property type="component" value="Unassembled WGS sequence"/>
</dbReference>
<dbReference type="InterPro" id="IPR020835">
    <property type="entry name" value="Catalase_sf"/>
</dbReference>
<dbReference type="AlphaFoldDB" id="A0AA36JMQ5"/>
<gene>
    <name evidence="1" type="ORF">EVOR1521_LOCUS29450</name>
</gene>
<sequence>MWRCGLVAAQFVGSQGQIFLTDSELAAEAGPLPDESEWLQKGLDYVDHPGLSKDAKAYLAGTAPGVEQWDGGEDWEQWLTEAMEKLPTGVEVDDHQGTPIGEGESIALVAAEMEMIPDQLSKLPEAFQSGLFTPCPSEGCPKWPVMLRMSHTQAVGVDLLRYALKIGAEKGEIDLTFTETLNAFPIGTKDQLKAFAFGVKYGQAAALLRYPLEMGQVTLNGLKTAFKYKSASQVYAAVSKDYYSLTPWRIGGGGNGETPGAFKYRLTAAMAREKFPAEKEIKSKGFKQAMRDQAVGHLSEKAWTYNFEIQVATDPKKHSIDDAADEWDEASAPWIKMGRLVIPKQSFQSPVTTGNAVGQGLWQGQQQAAFNSKEFLFSPAMSPHAPLGAINAFRADLYPSYDEARQKHLLGKSGKPRQCPFKDIASWLR</sequence>